<keyword evidence="2" id="KW-1185">Reference proteome</keyword>
<evidence type="ECO:0000313" key="2">
    <source>
        <dbReference type="Proteomes" id="UP000184485"/>
    </source>
</evidence>
<dbReference type="OrthoDB" id="7303458at2"/>
<name>A0A1M4YA27_9HYPH</name>
<organism evidence="1 2">
    <name type="scientific">Kaistia soli DSM 19436</name>
    <dbReference type="NCBI Taxonomy" id="1122133"/>
    <lineage>
        <taxon>Bacteria</taxon>
        <taxon>Pseudomonadati</taxon>
        <taxon>Pseudomonadota</taxon>
        <taxon>Alphaproteobacteria</taxon>
        <taxon>Hyphomicrobiales</taxon>
        <taxon>Kaistiaceae</taxon>
        <taxon>Kaistia</taxon>
    </lineage>
</organism>
<evidence type="ECO:0000313" key="1">
    <source>
        <dbReference type="EMBL" id="SHF02493.1"/>
    </source>
</evidence>
<dbReference type="EMBL" id="FQUP01000001">
    <property type="protein sequence ID" value="SHF02493.1"/>
    <property type="molecule type" value="Genomic_DNA"/>
</dbReference>
<dbReference type="Proteomes" id="UP000184485">
    <property type="component" value="Unassembled WGS sequence"/>
</dbReference>
<proteinExistence type="predicted"/>
<sequence length="222" mass="24470">MAVRTKIEPIERDVRIIIDDLLSPEAQSAAFAGFARTHLAEAERVNAAALGFVPPHEQYVDGRRGAVLETVRPDGVIIFEFELLPDIFAWIGKALVEASPRKTGKYSESHLFLADGVVVPPGAAAPQASEYVFVNSQPYARKIDRGLSNQAPDGVYQAVAVLARQRFGNIAMISFGYEALQTGAIHDWAGSARGAAWARRHRRKRDAAQWLRKQPAIFIRSH</sequence>
<reference evidence="1 2" key="1">
    <citation type="submission" date="2016-11" db="EMBL/GenBank/DDBJ databases">
        <authorList>
            <person name="Jaros S."/>
            <person name="Januszkiewicz K."/>
            <person name="Wedrychowicz H."/>
        </authorList>
    </citation>
    <scope>NUCLEOTIDE SEQUENCE [LARGE SCALE GENOMIC DNA]</scope>
    <source>
        <strain evidence="1 2">DSM 19436</strain>
    </source>
</reference>
<accession>A0A1M4YA27</accession>
<dbReference type="RefSeq" id="WP_073052000.1">
    <property type="nucleotide sequence ID" value="NZ_FQUP01000001.1"/>
</dbReference>
<gene>
    <name evidence="1" type="ORF">SAMN02745157_1464</name>
</gene>
<dbReference type="AlphaFoldDB" id="A0A1M4YA27"/>
<protein>
    <submittedName>
        <fullName evidence="1">Uncharacterized protein</fullName>
    </submittedName>
</protein>
<dbReference type="STRING" id="1122133.SAMN02745157_1464"/>